<dbReference type="Gene3D" id="1.10.10.1450">
    <property type="match status" value="1"/>
</dbReference>
<evidence type="ECO:0000259" key="1">
    <source>
        <dbReference type="Pfam" id="PF17906"/>
    </source>
</evidence>
<feature type="domain" description="Mos1 transposase HTH" evidence="1">
    <location>
        <begin position="24"/>
        <end position="61"/>
    </location>
</feature>
<dbReference type="GO" id="GO:0000793">
    <property type="term" value="C:condensed chromosome"/>
    <property type="evidence" value="ECO:0007669"/>
    <property type="project" value="TreeGrafter"/>
</dbReference>
<dbReference type="InterPro" id="IPR041426">
    <property type="entry name" value="Mos1_HTH"/>
</dbReference>
<name>A0A6P7T4U8_9MOLL</name>
<dbReference type="GO" id="GO:0000729">
    <property type="term" value="P:DNA double-strand break processing"/>
    <property type="evidence" value="ECO:0007669"/>
    <property type="project" value="TreeGrafter"/>
</dbReference>
<dbReference type="GO" id="GO:0003690">
    <property type="term" value="F:double-stranded DNA binding"/>
    <property type="evidence" value="ECO:0007669"/>
    <property type="project" value="TreeGrafter"/>
</dbReference>
<dbReference type="PANTHER" id="PTHR46060">
    <property type="entry name" value="MARINER MOS1 TRANSPOSASE-LIKE PROTEIN"/>
    <property type="match status" value="1"/>
</dbReference>
<dbReference type="InterPro" id="IPR052709">
    <property type="entry name" value="Transposase-MT_Hybrid"/>
</dbReference>
<dbReference type="GO" id="GO:0006303">
    <property type="term" value="P:double-strand break repair via nonhomologous end joining"/>
    <property type="evidence" value="ECO:0007669"/>
    <property type="project" value="TreeGrafter"/>
</dbReference>
<dbReference type="GO" id="GO:0044774">
    <property type="term" value="P:mitotic DNA integrity checkpoint signaling"/>
    <property type="evidence" value="ECO:0007669"/>
    <property type="project" value="TreeGrafter"/>
</dbReference>
<evidence type="ECO:0000313" key="3">
    <source>
        <dbReference type="RefSeq" id="XP_029644891.1"/>
    </source>
</evidence>
<dbReference type="Pfam" id="PF17906">
    <property type="entry name" value="HTH_48"/>
    <property type="match status" value="1"/>
</dbReference>
<accession>A0A6P7T4U8</accession>
<dbReference type="GO" id="GO:0046975">
    <property type="term" value="F:histone H3K36 methyltransferase activity"/>
    <property type="evidence" value="ECO:0007669"/>
    <property type="project" value="TreeGrafter"/>
</dbReference>
<organism evidence="2 3">
    <name type="scientific">Octopus sinensis</name>
    <name type="common">East Asian common octopus</name>
    <dbReference type="NCBI Taxonomy" id="2607531"/>
    <lineage>
        <taxon>Eukaryota</taxon>
        <taxon>Metazoa</taxon>
        <taxon>Spiralia</taxon>
        <taxon>Lophotrochozoa</taxon>
        <taxon>Mollusca</taxon>
        <taxon>Cephalopoda</taxon>
        <taxon>Coleoidea</taxon>
        <taxon>Octopodiformes</taxon>
        <taxon>Octopoda</taxon>
        <taxon>Incirrata</taxon>
        <taxon>Octopodidae</taxon>
        <taxon>Octopus</taxon>
    </lineage>
</organism>
<dbReference type="PANTHER" id="PTHR46060:SF2">
    <property type="entry name" value="HISTONE-LYSINE N-METHYLTRANSFERASE SETMAR"/>
    <property type="match status" value="1"/>
</dbReference>
<dbReference type="AlphaFoldDB" id="A0A6P7T4U8"/>
<dbReference type="GO" id="GO:0003697">
    <property type="term" value="F:single-stranded DNA binding"/>
    <property type="evidence" value="ECO:0007669"/>
    <property type="project" value="TreeGrafter"/>
</dbReference>
<dbReference type="RefSeq" id="XP_029644891.1">
    <property type="nucleotide sequence ID" value="XM_029789031.1"/>
</dbReference>
<dbReference type="GO" id="GO:0031297">
    <property type="term" value="P:replication fork processing"/>
    <property type="evidence" value="ECO:0007669"/>
    <property type="project" value="TreeGrafter"/>
</dbReference>
<dbReference type="GO" id="GO:0035861">
    <property type="term" value="C:site of double-strand break"/>
    <property type="evidence" value="ECO:0007669"/>
    <property type="project" value="TreeGrafter"/>
</dbReference>
<dbReference type="KEGG" id="osn:115218994"/>
<dbReference type="Proteomes" id="UP000515154">
    <property type="component" value="Linkage group LG14"/>
</dbReference>
<dbReference type="GO" id="GO:0000014">
    <property type="term" value="F:single-stranded DNA endodeoxyribonuclease activity"/>
    <property type="evidence" value="ECO:0007669"/>
    <property type="project" value="TreeGrafter"/>
</dbReference>
<sequence length="159" mass="18258">MASHSPPKLELLRRQSTLILLLAPRENAAKTIKNICEIYGDDDAVGESSVRRWFAKFEAGESSLEDDSRSGRPSKLDEDVLKAKIEEMSNIATRELAEESEVSKNAAHEHLVKLGYISIYNVWVPHKLSERNCLDRYSVCYMFLKRTESTPFLKQLNWR</sequence>
<dbReference type="GO" id="GO:0042800">
    <property type="term" value="F:histone H3K4 methyltransferase activity"/>
    <property type="evidence" value="ECO:0007669"/>
    <property type="project" value="TreeGrafter"/>
</dbReference>
<evidence type="ECO:0000313" key="2">
    <source>
        <dbReference type="Proteomes" id="UP000515154"/>
    </source>
</evidence>
<dbReference type="GO" id="GO:0005634">
    <property type="term" value="C:nucleus"/>
    <property type="evidence" value="ECO:0007669"/>
    <property type="project" value="TreeGrafter"/>
</dbReference>
<dbReference type="GO" id="GO:0044547">
    <property type="term" value="F:DNA topoisomerase binding"/>
    <property type="evidence" value="ECO:0007669"/>
    <property type="project" value="TreeGrafter"/>
</dbReference>
<reference evidence="3" key="1">
    <citation type="submission" date="2025-08" db="UniProtKB">
        <authorList>
            <consortium name="RefSeq"/>
        </authorList>
    </citation>
    <scope>IDENTIFICATION</scope>
</reference>
<protein>
    <submittedName>
        <fullName evidence="3">Histone-lysine N-methyltransferase SETMAR-like</fullName>
    </submittedName>
</protein>
<keyword evidence="2" id="KW-1185">Reference proteome</keyword>
<proteinExistence type="predicted"/>
<dbReference type="GO" id="GO:0015074">
    <property type="term" value="P:DNA integration"/>
    <property type="evidence" value="ECO:0007669"/>
    <property type="project" value="TreeGrafter"/>
</dbReference>
<gene>
    <name evidence="3" type="primary">LOC115218994</name>
</gene>